<keyword evidence="5" id="KW-1185">Reference proteome</keyword>
<dbReference type="Gene3D" id="1.10.530.10">
    <property type="match status" value="1"/>
</dbReference>
<organism evidence="4 5">
    <name type="scientific">Rhodovibrio sodomensis</name>
    <dbReference type="NCBI Taxonomy" id="1088"/>
    <lineage>
        <taxon>Bacteria</taxon>
        <taxon>Pseudomonadati</taxon>
        <taxon>Pseudomonadota</taxon>
        <taxon>Alphaproteobacteria</taxon>
        <taxon>Rhodospirillales</taxon>
        <taxon>Rhodovibrionaceae</taxon>
        <taxon>Rhodovibrio</taxon>
    </lineage>
</organism>
<evidence type="ECO:0000313" key="5">
    <source>
        <dbReference type="Proteomes" id="UP001296873"/>
    </source>
</evidence>
<gene>
    <name evidence="4" type="ORF">CKO28_09045</name>
</gene>
<evidence type="ECO:0000259" key="3">
    <source>
        <dbReference type="Pfam" id="PF01464"/>
    </source>
</evidence>
<evidence type="ECO:0000313" key="4">
    <source>
        <dbReference type="EMBL" id="MBK1668182.1"/>
    </source>
</evidence>
<evidence type="ECO:0000256" key="2">
    <source>
        <dbReference type="SAM" id="SignalP"/>
    </source>
</evidence>
<proteinExistence type="inferred from homology"/>
<feature type="chain" id="PRO_5045637956" description="Transglycosylase SLT domain-containing protein" evidence="2">
    <location>
        <begin position="25"/>
        <end position="202"/>
    </location>
</feature>
<protein>
    <recommendedName>
        <fullName evidence="3">Transglycosylase SLT domain-containing protein</fullName>
    </recommendedName>
</protein>
<dbReference type="SUPFAM" id="SSF53955">
    <property type="entry name" value="Lysozyme-like"/>
    <property type="match status" value="1"/>
</dbReference>
<comment type="caution">
    <text evidence="4">The sequence shown here is derived from an EMBL/GenBank/DDBJ whole genome shotgun (WGS) entry which is preliminary data.</text>
</comment>
<feature type="domain" description="Transglycosylase SLT" evidence="3">
    <location>
        <begin position="94"/>
        <end position="163"/>
    </location>
</feature>
<sequence length="202" mass="22821">MPRTLLLPAIALLLATLSAGPVAAGTDRLCLAELPRAEREFGIPRGILTSIAFVEAGHRGTVWPWTLNIDGQGQYPETRAEALRRMVDNSGEMHRSMAVGCMQIFVRYHGDNFRSPQHMLDPRTNVRYAARFLRDLYLRHGTWTEAVAHYHASPQNRSAQIRYVCRVLHHQVALGFGRLTRAAMDHCSGRYRQYLDAARLAD</sequence>
<evidence type="ECO:0000256" key="1">
    <source>
        <dbReference type="ARBA" id="ARBA00009387"/>
    </source>
</evidence>
<reference evidence="4 5" key="1">
    <citation type="journal article" date="2020" name="Microorganisms">
        <title>Osmotic Adaptation and Compatible Solute Biosynthesis of Phototrophic Bacteria as Revealed from Genome Analyses.</title>
        <authorList>
            <person name="Imhoff J.F."/>
            <person name="Rahn T."/>
            <person name="Kunzel S."/>
            <person name="Keller A."/>
            <person name="Neulinger S.C."/>
        </authorList>
    </citation>
    <scope>NUCLEOTIDE SEQUENCE [LARGE SCALE GENOMIC DNA]</scope>
    <source>
        <strain evidence="4 5">DSM 9895</strain>
    </source>
</reference>
<keyword evidence="2" id="KW-0732">Signal</keyword>
<dbReference type="RefSeq" id="WP_200340370.1">
    <property type="nucleotide sequence ID" value="NZ_NRRL01000018.1"/>
</dbReference>
<dbReference type="InterPro" id="IPR023346">
    <property type="entry name" value="Lysozyme-like_dom_sf"/>
</dbReference>
<comment type="similarity">
    <text evidence="1">Belongs to the virb1 family.</text>
</comment>
<feature type="signal peptide" evidence="2">
    <location>
        <begin position="1"/>
        <end position="24"/>
    </location>
</feature>
<dbReference type="InterPro" id="IPR008258">
    <property type="entry name" value="Transglycosylase_SLT_dom_1"/>
</dbReference>
<name>A0ABS1DE32_9PROT</name>
<dbReference type="Proteomes" id="UP001296873">
    <property type="component" value="Unassembled WGS sequence"/>
</dbReference>
<dbReference type="EMBL" id="NRRL01000018">
    <property type="protein sequence ID" value="MBK1668182.1"/>
    <property type="molecule type" value="Genomic_DNA"/>
</dbReference>
<accession>A0ABS1DE32</accession>
<dbReference type="Pfam" id="PF01464">
    <property type="entry name" value="SLT"/>
    <property type="match status" value="1"/>
</dbReference>